<accession>A0A9N9EA51</accession>
<dbReference type="EMBL" id="CAJVPS010012313">
    <property type="protein sequence ID" value="CAG8670166.1"/>
    <property type="molecule type" value="Genomic_DNA"/>
</dbReference>
<dbReference type="OrthoDB" id="629492at2759"/>
<feature type="non-terminal residue" evidence="1">
    <location>
        <position position="1"/>
    </location>
</feature>
<keyword evidence="2" id="KW-1185">Reference proteome</keyword>
<comment type="caution">
    <text evidence="1">The sequence shown here is derived from an EMBL/GenBank/DDBJ whole genome shotgun (WGS) entry which is preliminary data.</text>
</comment>
<sequence length="69" mass="8033">SLADLSRSLTSDTFAFRSRRETYRLMNIFEGSLTDLLYEESLAELNKPLEIKPNNALALRSRGKTYRYE</sequence>
<reference evidence="1" key="1">
    <citation type="submission" date="2021-06" db="EMBL/GenBank/DDBJ databases">
        <authorList>
            <person name="Kallberg Y."/>
            <person name="Tangrot J."/>
            <person name="Rosling A."/>
        </authorList>
    </citation>
    <scope>NUCLEOTIDE SEQUENCE</scope>
    <source>
        <strain evidence="1">FL130A</strain>
    </source>
</reference>
<gene>
    <name evidence="1" type="ORF">ALEPTO_LOCUS10568</name>
</gene>
<name>A0A9N9EA51_9GLOM</name>
<organism evidence="1 2">
    <name type="scientific">Ambispora leptoticha</name>
    <dbReference type="NCBI Taxonomy" id="144679"/>
    <lineage>
        <taxon>Eukaryota</taxon>
        <taxon>Fungi</taxon>
        <taxon>Fungi incertae sedis</taxon>
        <taxon>Mucoromycota</taxon>
        <taxon>Glomeromycotina</taxon>
        <taxon>Glomeromycetes</taxon>
        <taxon>Archaeosporales</taxon>
        <taxon>Ambisporaceae</taxon>
        <taxon>Ambispora</taxon>
    </lineage>
</organism>
<dbReference type="Proteomes" id="UP000789508">
    <property type="component" value="Unassembled WGS sequence"/>
</dbReference>
<dbReference type="AlphaFoldDB" id="A0A9N9EA51"/>
<proteinExistence type="predicted"/>
<evidence type="ECO:0000313" key="1">
    <source>
        <dbReference type="EMBL" id="CAG8670166.1"/>
    </source>
</evidence>
<evidence type="ECO:0000313" key="2">
    <source>
        <dbReference type="Proteomes" id="UP000789508"/>
    </source>
</evidence>
<protein>
    <submittedName>
        <fullName evidence="1">13154_t:CDS:1</fullName>
    </submittedName>
</protein>